<dbReference type="InterPro" id="IPR036396">
    <property type="entry name" value="Cyt_P450_sf"/>
</dbReference>
<keyword evidence="7 9" id="KW-0503">Monooxygenase</keyword>
<comment type="cofactor">
    <cofactor evidence="1 8">
        <name>heme</name>
        <dbReference type="ChEBI" id="CHEBI:30413"/>
    </cofactor>
</comment>
<proteinExistence type="inferred from homology"/>
<dbReference type="InterPro" id="IPR002401">
    <property type="entry name" value="Cyt_P450_E_grp-I"/>
</dbReference>
<keyword evidence="6 8" id="KW-0408">Iron</keyword>
<accession>A0A6A6PN98</accession>
<dbReference type="RefSeq" id="XP_033588148.1">
    <property type="nucleotide sequence ID" value="XM_033734270.1"/>
</dbReference>
<evidence type="ECO:0000313" key="10">
    <source>
        <dbReference type="EMBL" id="KAF2481578.1"/>
    </source>
</evidence>
<evidence type="ECO:0000256" key="8">
    <source>
        <dbReference type="PIRSR" id="PIRSR602401-1"/>
    </source>
</evidence>
<organism evidence="10 11">
    <name type="scientific">Neohortaea acidophila</name>
    <dbReference type="NCBI Taxonomy" id="245834"/>
    <lineage>
        <taxon>Eukaryota</taxon>
        <taxon>Fungi</taxon>
        <taxon>Dikarya</taxon>
        <taxon>Ascomycota</taxon>
        <taxon>Pezizomycotina</taxon>
        <taxon>Dothideomycetes</taxon>
        <taxon>Dothideomycetidae</taxon>
        <taxon>Mycosphaerellales</taxon>
        <taxon>Teratosphaeriaceae</taxon>
        <taxon>Neohortaea</taxon>
    </lineage>
</organism>
<evidence type="ECO:0000256" key="2">
    <source>
        <dbReference type="ARBA" id="ARBA00010617"/>
    </source>
</evidence>
<sequence>MKDPVFYSSMSSGPGSIINADRARHGHLRKQMSHGFSEKALRHQEHVIRQYGDLFIHRLDGLARDGRATVDIVSWFNYFTFDVMGDLVFGQSFGCLEGSKYHPWVKLIFDSVKVAAWVRCSKYWPLATPLTRRMIPSDLQQRRVEQRQMAKEKAAFRKAITEERDDLISGMLHPDSEVTHLEYQSSVETVIVAGSETTATLMSGATYYLLKNPDKMQKVVDEVRSTFSSAEDIDFVSVNKLPYLLACLNETLRVYPPVADGFPRNTGPREELICGKIVPPRTLVRQSQWATYHSPDNFTRPDEFLPERWIGEGKGFEKDRKEALQPFSVGPRNCLGRNLAFVEMRLLMALLLWNFDLELDAISNDWGKQSAFLLWEKPEMYVKIIPRQKAGA</sequence>
<dbReference type="GeneID" id="54475272"/>
<dbReference type="Proteomes" id="UP000799767">
    <property type="component" value="Unassembled WGS sequence"/>
</dbReference>
<feature type="binding site" description="axial binding residue" evidence="8">
    <location>
        <position position="334"/>
    </location>
    <ligand>
        <name>heme</name>
        <dbReference type="ChEBI" id="CHEBI:30413"/>
    </ligand>
    <ligandPart>
        <name>Fe</name>
        <dbReference type="ChEBI" id="CHEBI:18248"/>
    </ligandPart>
</feature>
<evidence type="ECO:0000256" key="7">
    <source>
        <dbReference type="ARBA" id="ARBA00023033"/>
    </source>
</evidence>
<evidence type="ECO:0000313" key="11">
    <source>
        <dbReference type="Proteomes" id="UP000799767"/>
    </source>
</evidence>
<dbReference type="Gene3D" id="1.10.630.10">
    <property type="entry name" value="Cytochrome P450"/>
    <property type="match status" value="1"/>
</dbReference>
<comment type="similarity">
    <text evidence="2 9">Belongs to the cytochrome P450 family.</text>
</comment>
<evidence type="ECO:0000256" key="9">
    <source>
        <dbReference type="RuleBase" id="RU000461"/>
    </source>
</evidence>
<dbReference type="PRINTS" id="PR00463">
    <property type="entry name" value="EP450I"/>
</dbReference>
<keyword evidence="4 8" id="KW-0479">Metal-binding</keyword>
<evidence type="ECO:0000256" key="3">
    <source>
        <dbReference type="ARBA" id="ARBA00022617"/>
    </source>
</evidence>
<evidence type="ECO:0000256" key="1">
    <source>
        <dbReference type="ARBA" id="ARBA00001971"/>
    </source>
</evidence>
<dbReference type="GO" id="GO:0020037">
    <property type="term" value="F:heme binding"/>
    <property type="evidence" value="ECO:0007669"/>
    <property type="project" value="InterPro"/>
</dbReference>
<dbReference type="PANTHER" id="PTHR24305">
    <property type="entry name" value="CYTOCHROME P450"/>
    <property type="match status" value="1"/>
</dbReference>
<dbReference type="PRINTS" id="PR00385">
    <property type="entry name" value="P450"/>
</dbReference>
<evidence type="ECO:0000256" key="5">
    <source>
        <dbReference type="ARBA" id="ARBA00023002"/>
    </source>
</evidence>
<dbReference type="PROSITE" id="PS00086">
    <property type="entry name" value="CYTOCHROME_P450"/>
    <property type="match status" value="1"/>
</dbReference>
<dbReference type="GO" id="GO:0005506">
    <property type="term" value="F:iron ion binding"/>
    <property type="evidence" value="ECO:0007669"/>
    <property type="project" value="InterPro"/>
</dbReference>
<keyword evidence="5 9" id="KW-0560">Oxidoreductase</keyword>
<reference evidence="10" key="1">
    <citation type="journal article" date="2020" name="Stud. Mycol.">
        <title>101 Dothideomycetes genomes: a test case for predicting lifestyles and emergence of pathogens.</title>
        <authorList>
            <person name="Haridas S."/>
            <person name="Albert R."/>
            <person name="Binder M."/>
            <person name="Bloem J."/>
            <person name="Labutti K."/>
            <person name="Salamov A."/>
            <person name="Andreopoulos B."/>
            <person name="Baker S."/>
            <person name="Barry K."/>
            <person name="Bills G."/>
            <person name="Bluhm B."/>
            <person name="Cannon C."/>
            <person name="Castanera R."/>
            <person name="Culley D."/>
            <person name="Daum C."/>
            <person name="Ezra D."/>
            <person name="Gonzalez J."/>
            <person name="Henrissat B."/>
            <person name="Kuo A."/>
            <person name="Liang C."/>
            <person name="Lipzen A."/>
            <person name="Lutzoni F."/>
            <person name="Magnuson J."/>
            <person name="Mondo S."/>
            <person name="Nolan M."/>
            <person name="Ohm R."/>
            <person name="Pangilinan J."/>
            <person name="Park H.-J."/>
            <person name="Ramirez L."/>
            <person name="Alfaro M."/>
            <person name="Sun H."/>
            <person name="Tritt A."/>
            <person name="Yoshinaga Y."/>
            <person name="Zwiers L.-H."/>
            <person name="Turgeon B."/>
            <person name="Goodwin S."/>
            <person name="Spatafora J."/>
            <person name="Crous P."/>
            <person name="Grigoriev I."/>
        </authorList>
    </citation>
    <scope>NUCLEOTIDE SEQUENCE</scope>
    <source>
        <strain evidence="10">CBS 113389</strain>
    </source>
</reference>
<dbReference type="InterPro" id="IPR017972">
    <property type="entry name" value="Cyt_P450_CS"/>
</dbReference>
<dbReference type="Pfam" id="PF00067">
    <property type="entry name" value="p450"/>
    <property type="match status" value="1"/>
</dbReference>
<evidence type="ECO:0000256" key="4">
    <source>
        <dbReference type="ARBA" id="ARBA00022723"/>
    </source>
</evidence>
<dbReference type="CDD" id="cd11058">
    <property type="entry name" value="CYP60B-like"/>
    <property type="match status" value="1"/>
</dbReference>
<dbReference type="InterPro" id="IPR001128">
    <property type="entry name" value="Cyt_P450"/>
</dbReference>
<protein>
    <submittedName>
        <fullName evidence="10">Cytochrome P450</fullName>
    </submittedName>
</protein>
<dbReference type="PANTHER" id="PTHR24305:SF230">
    <property type="entry name" value="P450, PUTATIVE (EUROFUNG)-RELATED"/>
    <property type="match status" value="1"/>
</dbReference>
<evidence type="ECO:0000256" key="6">
    <source>
        <dbReference type="ARBA" id="ARBA00023004"/>
    </source>
</evidence>
<dbReference type="GO" id="GO:0016705">
    <property type="term" value="F:oxidoreductase activity, acting on paired donors, with incorporation or reduction of molecular oxygen"/>
    <property type="evidence" value="ECO:0007669"/>
    <property type="project" value="InterPro"/>
</dbReference>
<dbReference type="SUPFAM" id="SSF48264">
    <property type="entry name" value="Cytochrome P450"/>
    <property type="match status" value="1"/>
</dbReference>
<dbReference type="GO" id="GO:0004497">
    <property type="term" value="F:monooxygenase activity"/>
    <property type="evidence" value="ECO:0007669"/>
    <property type="project" value="UniProtKB-KW"/>
</dbReference>
<dbReference type="OrthoDB" id="1470350at2759"/>
<gene>
    <name evidence="10" type="ORF">BDY17DRAFT_301568</name>
</gene>
<dbReference type="AlphaFoldDB" id="A0A6A6PN98"/>
<keyword evidence="3 8" id="KW-0349">Heme</keyword>
<keyword evidence="11" id="KW-1185">Reference proteome</keyword>
<dbReference type="EMBL" id="MU001638">
    <property type="protein sequence ID" value="KAF2481578.1"/>
    <property type="molecule type" value="Genomic_DNA"/>
</dbReference>
<dbReference type="InterPro" id="IPR050121">
    <property type="entry name" value="Cytochrome_P450_monoxygenase"/>
</dbReference>
<name>A0A6A6PN98_9PEZI</name>